<reference evidence="6 7" key="1">
    <citation type="submission" date="2021-05" db="EMBL/GenBank/DDBJ databases">
        <authorList>
            <person name="Zhang Z.D."/>
            <person name="Osman G."/>
        </authorList>
    </citation>
    <scope>NUCLEOTIDE SEQUENCE [LARGE SCALE GENOMIC DNA]</scope>
    <source>
        <strain evidence="6 7">KCTC 32217</strain>
    </source>
</reference>
<evidence type="ECO:0000256" key="3">
    <source>
        <dbReference type="ARBA" id="ARBA00061607"/>
    </source>
</evidence>
<dbReference type="PIRSF" id="PIRSF002849">
    <property type="entry name" value="AAA_ATPase_chaperone_MoxR_prd"/>
    <property type="match status" value="1"/>
</dbReference>
<dbReference type="FunFam" id="3.40.50.300:FF:000640">
    <property type="entry name" value="MoxR family ATPase"/>
    <property type="match status" value="1"/>
</dbReference>
<dbReference type="AlphaFoldDB" id="A0AAP2CHG2"/>
<name>A0AAP2CHG2_9BACT</name>
<dbReference type="Gene3D" id="1.10.8.80">
    <property type="entry name" value="Magnesium chelatase subunit I, C-Terminal domain"/>
    <property type="match status" value="1"/>
</dbReference>
<organism evidence="6 7">
    <name type="scientific">Litoribacter ruber</name>
    <dbReference type="NCBI Taxonomy" id="702568"/>
    <lineage>
        <taxon>Bacteria</taxon>
        <taxon>Pseudomonadati</taxon>
        <taxon>Bacteroidota</taxon>
        <taxon>Cytophagia</taxon>
        <taxon>Cytophagales</taxon>
        <taxon>Cyclobacteriaceae</taxon>
        <taxon>Litoribacter</taxon>
    </lineage>
</organism>
<dbReference type="PANTHER" id="PTHR42759:SF1">
    <property type="entry name" value="MAGNESIUM-CHELATASE SUBUNIT CHLD"/>
    <property type="match status" value="1"/>
</dbReference>
<dbReference type="InterPro" id="IPR041628">
    <property type="entry name" value="ChlI/MoxR_AAA_lid"/>
</dbReference>
<dbReference type="EMBL" id="JAHCMY010000003">
    <property type="protein sequence ID" value="MBS9523870.1"/>
    <property type="molecule type" value="Genomic_DNA"/>
</dbReference>
<sequence length="361" mass="40759">MGLRLPQQTLPKGRQHQIRCQHRCLRFNPIKLETTKELDHYKALVAKIPALKQEIAKTIVGQEEAVEEILVALMAGGHCLLEGVPGLAKTLMVKTLSEALDMKFKRIQFTPDLMPGDILGTEVLEEDHQTGKKFFQFNKGPIFANVVLADEINRTPPKTQAALLEAMQEKMVTYAGNDHALPDPFLIIATQNPIEQSGTYPLPEAQLDRFLLYIKLGYPSEKEELAVLERTTGTYKTEKQTIFSAADIKSLQELTRQVHISPELMQYITTLVRETRPETSKVDFVKKYTEWGAGTRAGQALVLCSKARAILKGRYSVIPEDIQTLIYPILRHRLTLHFRAEAENISTDQVISQMLKAIPFK</sequence>
<proteinExistence type="inferred from homology"/>
<protein>
    <submittedName>
        <fullName evidence="6">MoxR family ATPase</fullName>
    </submittedName>
</protein>
<dbReference type="Gene3D" id="3.40.50.300">
    <property type="entry name" value="P-loop containing nucleotide triphosphate hydrolases"/>
    <property type="match status" value="1"/>
</dbReference>
<dbReference type="InterPro" id="IPR027417">
    <property type="entry name" value="P-loop_NTPase"/>
</dbReference>
<keyword evidence="2" id="KW-0067">ATP-binding</keyword>
<evidence type="ECO:0000259" key="5">
    <source>
        <dbReference type="Pfam" id="PF17863"/>
    </source>
</evidence>
<feature type="domain" description="ATPase AAA-3" evidence="4">
    <location>
        <begin position="78"/>
        <end position="212"/>
    </location>
</feature>
<keyword evidence="7" id="KW-1185">Reference proteome</keyword>
<comment type="similarity">
    <text evidence="3">Belongs to the MoxR family.</text>
</comment>
<dbReference type="Pfam" id="PF07726">
    <property type="entry name" value="AAA_3"/>
    <property type="match status" value="1"/>
</dbReference>
<comment type="caution">
    <text evidence="6">The sequence shown here is derived from an EMBL/GenBank/DDBJ whole genome shotgun (WGS) entry which is preliminary data.</text>
</comment>
<feature type="domain" description="ChlI/MoxR AAA lid" evidence="5">
    <location>
        <begin position="286"/>
        <end position="353"/>
    </location>
</feature>
<dbReference type="InterPro" id="IPR011703">
    <property type="entry name" value="ATPase_AAA-3"/>
</dbReference>
<dbReference type="GO" id="GO:0005524">
    <property type="term" value="F:ATP binding"/>
    <property type="evidence" value="ECO:0007669"/>
    <property type="project" value="UniProtKB-KW"/>
</dbReference>
<evidence type="ECO:0000256" key="2">
    <source>
        <dbReference type="ARBA" id="ARBA00022840"/>
    </source>
</evidence>
<dbReference type="Pfam" id="PF17863">
    <property type="entry name" value="AAA_lid_2"/>
    <property type="match status" value="1"/>
</dbReference>
<dbReference type="Proteomes" id="UP001319104">
    <property type="component" value="Unassembled WGS sequence"/>
</dbReference>
<evidence type="ECO:0000259" key="4">
    <source>
        <dbReference type="Pfam" id="PF07726"/>
    </source>
</evidence>
<dbReference type="SUPFAM" id="SSF52540">
    <property type="entry name" value="P-loop containing nucleoside triphosphate hydrolases"/>
    <property type="match status" value="1"/>
</dbReference>
<dbReference type="InterPro" id="IPR050764">
    <property type="entry name" value="CbbQ/NirQ/NorQ/GpvN"/>
</dbReference>
<dbReference type="PANTHER" id="PTHR42759">
    <property type="entry name" value="MOXR FAMILY PROTEIN"/>
    <property type="match status" value="1"/>
</dbReference>
<gene>
    <name evidence="6" type="ORF">KI659_07565</name>
</gene>
<evidence type="ECO:0000313" key="6">
    <source>
        <dbReference type="EMBL" id="MBS9523870.1"/>
    </source>
</evidence>
<evidence type="ECO:0000256" key="1">
    <source>
        <dbReference type="ARBA" id="ARBA00022741"/>
    </source>
</evidence>
<evidence type="ECO:0000313" key="7">
    <source>
        <dbReference type="Proteomes" id="UP001319104"/>
    </source>
</evidence>
<dbReference type="GO" id="GO:0016887">
    <property type="term" value="F:ATP hydrolysis activity"/>
    <property type="evidence" value="ECO:0007669"/>
    <property type="project" value="InterPro"/>
</dbReference>
<dbReference type="CDD" id="cd00009">
    <property type="entry name" value="AAA"/>
    <property type="match status" value="1"/>
</dbReference>
<keyword evidence="1" id="KW-0547">Nucleotide-binding</keyword>
<accession>A0AAP2CHG2</accession>